<dbReference type="EC" id="1.16.1.9" evidence="3"/>
<dbReference type="InterPro" id="IPR013130">
    <property type="entry name" value="Fe3_Rdtase_TM_dom"/>
</dbReference>
<evidence type="ECO:0000256" key="6">
    <source>
        <dbReference type="ARBA" id="ARBA00022692"/>
    </source>
</evidence>
<gene>
    <name evidence="16" type="ORF">PsYK624_123640</name>
</gene>
<evidence type="ECO:0000256" key="2">
    <source>
        <dbReference type="ARBA" id="ARBA00006278"/>
    </source>
</evidence>
<comment type="caution">
    <text evidence="16">The sequence shown here is derived from an EMBL/GenBank/DDBJ whole genome shotgun (WGS) entry which is preliminary data.</text>
</comment>
<dbReference type="GO" id="GO:0006826">
    <property type="term" value="P:iron ion transport"/>
    <property type="evidence" value="ECO:0007669"/>
    <property type="project" value="UniProtKB-ARBA"/>
</dbReference>
<evidence type="ECO:0000256" key="10">
    <source>
        <dbReference type="ARBA" id="ARBA00023065"/>
    </source>
</evidence>
<keyword evidence="9" id="KW-0560">Oxidoreductase</keyword>
<keyword evidence="10" id="KW-0406">Ion transport</keyword>
<feature type="transmembrane region" description="Helical" evidence="14">
    <location>
        <begin position="32"/>
        <end position="50"/>
    </location>
</feature>
<evidence type="ECO:0000313" key="16">
    <source>
        <dbReference type="EMBL" id="GJE96171.1"/>
    </source>
</evidence>
<dbReference type="InterPro" id="IPR013112">
    <property type="entry name" value="FAD-bd_8"/>
</dbReference>
<keyword evidence="8 14" id="KW-1133">Transmembrane helix</keyword>
<dbReference type="InterPro" id="IPR039261">
    <property type="entry name" value="FNR_nucleotide-bd"/>
</dbReference>
<accession>A0A9P3GJK7</accession>
<keyword evidence="4" id="KW-0813">Transport</keyword>
<keyword evidence="7" id="KW-0249">Electron transport</keyword>
<dbReference type="Pfam" id="PF08022">
    <property type="entry name" value="FAD_binding_8"/>
    <property type="match status" value="1"/>
</dbReference>
<keyword evidence="5" id="KW-1003">Cell membrane</keyword>
<keyword evidence="6 14" id="KW-0812">Transmembrane</keyword>
<dbReference type="CDD" id="cd06186">
    <property type="entry name" value="NOX_Duox_like_FAD_NADP"/>
    <property type="match status" value="1"/>
</dbReference>
<dbReference type="OrthoDB" id="3944240at2759"/>
<dbReference type="SFLD" id="SFLDG01168">
    <property type="entry name" value="Ferric_reductase_subgroup_(FRE"/>
    <property type="match status" value="1"/>
</dbReference>
<evidence type="ECO:0000256" key="4">
    <source>
        <dbReference type="ARBA" id="ARBA00022448"/>
    </source>
</evidence>
<evidence type="ECO:0000259" key="15">
    <source>
        <dbReference type="PROSITE" id="PS51384"/>
    </source>
</evidence>
<dbReference type="InterPro" id="IPR017927">
    <property type="entry name" value="FAD-bd_FR_type"/>
</dbReference>
<feature type="domain" description="FAD-binding FR-type" evidence="15">
    <location>
        <begin position="288"/>
        <end position="417"/>
    </location>
</feature>
<dbReference type="PROSITE" id="PS51384">
    <property type="entry name" value="FAD_FR"/>
    <property type="match status" value="1"/>
</dbReference>
<evidence type="ECO:0000256" key="11">
    <source>
        <dbReference type="ARBA" id="ARBA00023136"/>
    </source>
</evidence>
<evidence type="ECO:0000256" key="7">
    <source>
        <dbReference type="ARBA" id="ARBA00022982"/>
    </source>
</evidence>
<feature type="transmembrane region" description="Helical" evidence="14">
    <location>
        <begin position="148"/>
        <end position="167"/>
    </location>
</feature>
<dbReference type="InterPro" id="IPR051410">
    <property type="entry name" value="Ferric/Cupric_Reductase"/>
</dbReference>
<dbReference type="GO" id="GO:0052851">
    <property type="term" value="F:ferric-chelate reductase (NADPH) activity"/>
    <property type="evidence" value="ECO:0007669"/>
    <property type="project" value="UniProtKB-EC"/>
</dbReference>
<dbReference type="Pfam" id="PF08030">
    <property type="entry name" value="NAD_binding_6"/>
    <property type="match status" value="1"/>
</dbReference>
<dbReference type="InterPro" id="IPR017938">
    <property type="entry name" value="Riboflavin_synthase-like_b-brl"/>
</dbReference>
<keyword evidence="17" id="KW-1185">Reference proteome</keyword>
<comment type="similarity">
    <text evidence="2">Belongs to the ferric reductase (FRE) family.</text>
</comment>
<dbReference type="EMBL" id="BPQB01000056">
    <property type="protein sequence ID" value="GJE96171.1"/>
    <property type="molecule type" value="Genomic_DNA"/>
</dbReference>
<evidence type="ECO:0000256" key="5">
    <source>
        <dbReference type="ARBA" id="ARBA00022475"/>
    </source>
</evidence>
<keyword evidence="11 14" id="KW-0472">Membrane</keyword>
<reference evidence="16 17" key="1">
    <citation type="submission" date="2021-08" db="EMBL/GenBank/DDBJ databases">
        <title>Draft Genome Sequence of Phanerochaete sordida strain YK-624.</title>
        <authorList>
            <person name="Mori T."/>
            <person name="Dohra H."/>
            <person name="Suzuki T."/>
            <person name="Kawagishi H."/>
            <person name="Hirai H."/>
        </authorList>
    </citation>
    <scope>NUCLEOTIDE SEQUENCE [LARGE SCALE GENOMIC DNA]</scope>
    <source>
        <strain evidence="16 17">YK-624</strain>
    </source>
</reference>
<dbReference type="GO" id="GO:0015677">
    <property type="term" value="P:copper ion import"/>
    <property type="evidence" value="ECO:0007669"/>
    <property type="project" value="TreeGrafter"/>
</dbReference>
<dbReference type="GO" id="GO:0005886">
    <property type="term" value="C:plasma membrane"/>
    <property type="evidence" value="ECO:0007669"/>
    <property type="project" value="UniProtKB-SubCell"/>
</dbReference>
<dbReference type="Gene3D" id="3.40.50.80">
    <property type="entry name" value="Nucleotide-binding domain of ferredoxin-NADP reductase (FNR) module"/>
    <property type="match status" value="1"/>
</dbReference>
<evidence type="ECO:0000256" key="1">
    <source>
        <dbReference type="ARBA" id="ARBA00004651"/>
    </source>
</evidence>
<dbReference type="InterPro" id="IPR013121">
    <property type="entry name" value="Fe_red_NAD-bd_6"/>
</dbReference>
<organism evidence="16 17">
    <name type="scientific">Phanerochaete sordida</name>
    <dbReference type="NCBI Taxonomy" id="48140"/>
    <lineage>
        <taxon>Eukaryota</taxon>
        <taxon>Fungi</taxon>
        <taxon>Dikarya</taxon>
        <taxon>Basidiomycota</taxon>
        <taxon>Agaricomycotina</taxon>
        <taxon>Agaricomycetes</taxon>
        <taxon>Polyporales</taxon>
        <taxon>Phanerochaetaceae</taxon>
        <taxon>Phanerochaete</taxon>
    </lineage>
</organism>
<dbReference type="Proteomes" id="UP000703269">
    <property type="component" value="Unassembled WGS sequence"/>
</dbReference>
<comment type="catalytic activity">
    <reaction evidence="13">
        <text>2 a Fe(II)-siderophore + NADP(+) + H(+) = 2 a Fe(III)-siderophore + NADPH</text>
        <dbReference type="Rhea" id="RHEA:28795"/>
        <dbReference type="Rhea" id="RHEA-COMP:11342"/>
        <dbReference type="Rhea" id="RHEA-COMP:11344"/>
        <dbReference type="ChEBI" id="CHEBI:15378"/>
        <dbReference type="ChEBI" id="CHEBI:29033"/>
        <dbReference type="ChEBI" id="CHEBI:29034"/>
        <dbReference type="ChEBI" id="CHEBI:57783"/>
        <dbReference type="ChEBI" id="CHEBI:58349"/>
        <dbReference type="EC" id="1.16.1.9"/>
    </reaction>
</comment>
<evidence type="ECO:0000256" key="8">
    <source>
        <dbReference type="ARBA" id="ARBA00022989"/>
    </source>
</evidence>
<feature type="transmembrane region" description="Helical" evidence="14">
    <location>
        <begin position="244"/>
        <end position="264"/>
    </location>
</feature>
<proteinExistence type="inferred from homology"/>
<dbReference type="PANTHER" id="PTHR32361:SF9">
    <property type="entry name" value="FERRIC REDUCTASE TRANSMEMBRANE COMPONENT 3-RELATED"/>
    <property type="match status" value="1"/>
</dbReference>
<dbReference type="GO" id="GO:0006879">
    <property type="term" value="P:intracellular iron ion homeostasis"/>
    <property type="evidence" value="ECO:0007669"/>
    <property type="project" value="TreeGrafter"/>
</dbReference>
<dbReference type="AlphaFoldDB" id="A0A9P3GJK7"/>
<feature type="transmembrane region" description="Helical" evidence="14">
    <location>
        <begin position="117"/>
        <end position="136"/>
    </location>
</feature>
<evidence type="ECO:0000256" key="9">
    <source>
        <dbReference type="ARBA" id="ARBA00023002"/>
    </source>
</evidence>
<sequence>MSDFGAPPVIPIQFQQYNSYIEDPKWQNRFSAIWATAVGVAILASLPRLWHSIRNGSAYKGLLGVREHFDVHGKYDAVAPSPERVVPTHRRRRGFLVLAETALSALRWTLPGLELDFGQMLVVVGYLVSVLVCLTMHSQLISNPNRGGFLALAQFPVVFLFATKNNVLSILLGPGAGWEKLNYVHRWSGRGLFICALVHGALWIRNHLQYGLPILGQQKETSGVAAFGVLCVLVLSSLRPVRRLFYQFFFIVHVLAFVAFYITICYHTIYAAPWIIPPLAFYGLDMLMRMLRYSIKDATLVPIDNTMTLIHVHDCDAGWQAGQHVRLRVFFNGRLFEAHPLSIANASPSTSILGSRSLTFAARVRGDWTRALNNYAREEQERLSLGNEKQLDSKTSPSTSVPVQVMLDGAYGGCSIDLGDYESVMLIAGGAGATVTLGLLDDIVGRCLRLGRTRGERTRRIEFVWCIRSFGCLAWFSDTLRELALACERSGGALDLHVSVYVTCLCNPEAVPDVPNCDVSVFRPSVGRVLRALVRAPTDGELARKASADKSDAGESDDVEDARDYSLAGKLNWVGLGGGVGVCASGPEGLIRETQNAVARLGAAEGVQLGGIGLHTELFAL</sequence>
<evidence type="ECO:0000256" key="12">
    <source>
        <dbReference type="ARBA" id="ARBA00023180"/>
    </source>
</evidence>
<dbReference type="SUPFAM" id="SSF52343">
    <property type="entry name" value="Ferredoxin reductase-like, C-terminal NADP-linked domain"/>
    <property type="match status" value="1"/>
</dbReference>
<evidence type="ECO:0000256" key="13">
    <source>
        <dbReference type="ARBA" id="ARBA00048483"/>
    </source>
</evidence>
<dbReference type="SFLD" id="SFLDS00052">
    <property type="entry name" value="Ferric_Reductase_Domain"/>
    <property type="match status" value="1"/>
</dbReference>
<evidence type="ECO:0000313" key="17">
    <source>
        <dbReference type="Proteomes" id="UP000703269"/>
    </source>
</evidence>
<protein>
    <recommendedName>
        <fullName evidence="3">ferric-chelate reductase (NADPH)</fullName>
        <ecNumber evidence="3">1.16.1.9</ecNumber>
    </recommendedName>
</protein>
<dbReference type="Pfam" id="PF01794">
    <property type="entry name" value="Ferric_reduct"/>
    <property type="match status" value="1"/>
</dbReference>
<evidence type="ECO:0000256" key="14">
    <source>
        <dbReference type="SAM" id="Phobius"/>
    </source>
</evidence>
<dbReference type="SUPFAM" id="SSF63380">
    <property type="entry name" value="Riboflavin synthase domain-like"/>
    <property type="match status" value="1"/>
</dbReference>
<keyword evidence="12" id="KW-0325">Glycoprotein</keyword>
<evidence type="ECO:0000256" key="3">
    <source>
        <dbReference type="ARBA" id="ARBA00012668"/>
    </source>
</evidence>
<name>A0A9P3GJK7_9APHY</name>
<comment type="subcellular location">
    <subcellularLocation>
        <location evidence="1">Cell membrane</location>
        <topology evidence="1">Multi-pass membrane protein</topology>
    </subcellularLocation>
</comment>
<feature type="transmembrane region" description="Helical" evidence="14">
    <location>
        <begin position="187"/>
        <end position="204"/>
    </location>
</feature>
<dbReference type="PANTHER" id="PTHR32361">
    <property type="entry name" value="FERRIC/CUPRIC REDUCTASE TRANSMEMBRANE COMPONENT"/>
    <property type="match status" value="1"/>
</dbReference>